<keyword evidence="2" id="KW-0472">Membrane</keyword>
<feature type="transmembrane region" description="Helical" evidence="2">
    <location>
        <begin position="193"/>
        <end position="215"/>
    </location>
</feature>
<reference evidence="4" key="1">
    <citation type="journal article" date="2021" name="Genome Biol. Evol.">
        <title>The assembled and annotated genome of the fairy-ring fungus Marasmius oreades.</title>
        <authorList>
            <person name="Hiltunen M."/>
            <person name="Ament-Velasquez S.L."/>
            <person name="Johannesson H."/>
        </authorList>
    </citation>
    <scope>NUCLEOTIDE SEQUENCE</scope>
    <source>
        <strain evidence="4">03SP1</strain>
    </source>
</reference>
<dbReference type="OrthoDB" id="2796893at2759"/>
<proteinExistence type="predicted"/>
<feature type="signal peptide" evidence="3">
    <location>
        <begin position="1"/>
        <end position="19"/>
    </location>
</feature>
<accession>A0A9P7UNS1</accession>
<gene>
    <name evidence="4" type="ORF">E1B28_002248</name>
</gene>
<organism evidence="4 5">
    <name type="scientific">Marasmius oreades</name>
    <name type="common">fairy-ring Marasmius</name>
    <dbReference type="NCBI Taxonomy" id="181124"/>
    <lineage>
        <taxon>Eukaryota</taxon>
        <taxon>Fungi</taxon>
        <taxon>Dikarya</taxon>
        <taxon>Basidiomycota</taxon>
        <taxon>Agaricomycotina</taxon>
        <taxon>Agaricomycetes</taxon>
        <taxon>Agaricomycetidae</taxon>
        <taxon>Agaricales</taxon>
        <taxon>Marasmiineae</taxon>
        <taxon>Marasmiaceae</taxon>
        <taxon>Marasmius</taxon>
    </lineage>
</organism>
<name>A0A9P7UNS1_9AGAR</name>
<keyword evidence="3" id="KW-0732">Signal</keyword>
<keyword evidence="2" id="KW-1133">Transmembrane helix</keyword>
<evidence type="ECO:0000256" key="1">
    <source>
        <dbReference type="SAM" id="MobiDB-lite"/>
    </source>
</evidence>
<evidence type="ECO:0000313" key="5">
    <source>
        <dbReference type="Proteomes" id="UP001049176"/>
    </source>
</evidence>
<feature type="chain" id="PRO_5040336782" evidence="3">
    <location>
        <begin position="20"/>
        <end position="518"/>
    </location>
</feature>
<sequence length="518" mass="56288">MAHFPILTAFLCLPIFTRALIQSWDIIINSTAKCQGGFDWASNKEGSSPCLILAAVSAPCYGSYTTKPLLPNEHYDDPDQTNRQITACSCSWAAYNLLGACTACQGLESESIHSWPQYSTNCGNYKSDTTFWPSEFQIGANQTIPYYAQNNPNNWKEQRFDVSEAQALAAQNKPDYTGVPITGPDPPKKGKPVGAIVGGTVGGVLLVLFLLLLFYMCRRRRASLGVQEVPARRPSFFSPGHGFASDWESRKRGISMVSNSSLGTVSTSRPFSSIATPSMYTTYDRPMGSFSQTGPASMYTTPSQMSHSYQRHSGVISPAPTMQTIAPGPPDHIQPFTLMSTGEAPDTLAYRRKASLGGSPSELVGQSVTVPALSAQVTEQQRPPAMNHEETRHLEVVAEEEDQARVTGRGRSESQPPAYSFHPPSNDMALPHEVAAARREVNGHGHLPVESSPEKGSQASQTSWTSSGDVSQSTVNSTTGSQEPTREEVLQTPRPDRDQRYRSVLSAESRDDSSPEVA</sequence>
<keyword evidence="2" id="KW-0812">Transmembrane</keyword>
<evidence type="ECO:0000313" key="4">
    <source>
        <dbReference type="EMBL" id="KAG7086284.1"/>
    </source>
</evidence>
<dbReference type="EMBL" id="CM032190">
    <property type="protein sequence ID" value="KAG7086284.1"/>
    <property type="molecule type" value="Genomic_DNA"/>
</dbReference>
<protein>
    <submittedName>
        <fullName evidence="4">Uncharacterized protein</fullName>
    </submittedName>
</protein>
<evidence type="ECO:0000256" key="2">
    <source>
        <dbReference type="SAM" id="Phobius"/>
    </source>
</evidence>
<keyword evidence="5" id="KW-1185">Reference proteome</keyword>
<dbReference type="AlphaFoldDB" id="A0A9P7UNS1"/>
<feature type="region of interest" description="Disordered" evidence="1">
    <location>
        <begin position="444"/>
        <end position="518"/>
    </location>
</feature>
<dbReference type="GeneID" id="66071324"/>
<evidence type="ECO:0000256" key="3">
    <source>
        <dbReference type="SAM" id="SignalP"/>
    </source>
</evidence>
<feature type="region of interest" description="Disordered" evidence="1">
    <location>
        <begin position="376"/>
        <end position="428"/>
    </location>
</feature>
<feature type="compositionally biased region" description="Polar residues" evidence="1">
    <location>
        <begin position="454"/>
        <end position="483"/>
    </location>
</feature>
<dbReference type="Proteomes" id="UP001049176">
    <property type="component" value="Chromosome 10"/>
</dbReference>
<comment type="caution">
    <text evidence="4">The sequence shown here is derived from an EMBL/GenBank/DDBJ whole genome shotgun (WGS) entry which is preliminary data.</text>
</comment>
<feature type="compositionally biased region" description="Basic and acidic residues" evidence="1">
    <location>
        <begin position="387"/>
        <end position="396"/>
    </location>
</feature>
<feature type="compositionally biased region" description="Basic and acidic residues" evidence="1">
    <location>
        <begin position="508"/>
        <end position="518"/>
    </location>
</feature>
<feature type="compositionally biased region" description="Basic and acidic residues" evidence="1">
    <location>
        <begin position="484"/>
        <end position="501"/>
    </location>
</feature>
<dbReference type="KEGG" id="more:E1B28_002248"/>
<dbReference type="RefSeq" id="XP_043002755.1">
    <property type="nucleotide sequence ID" value="XM_043159156.1"/>
</dbReference>